<dbReference type="Proteomes" id="UP000473325">
    <property type="component" value="Unassembled WGS sequence"/>
</dbReference>
<sequence>MNNGSRYQTEVDLTAGNFSQGMIVEMVGPDMRVLDVGCAAGDTAQALVDQGCTVSGIDIEDAVPAERRSIFERLLVGDIEREPLSTLFDAGSFDVVVFGDVLEHLLDPVAALRDASVLLSDGGRVVVSIPNVTHASVRYALAQGRWRYTETGLLDETHVRFYTRESVCDVLERGGLVIDDLRATIADPFDVEVEFQAEALPDGFVEWVRHQPDAMAYQFLATAHVALDDEQPARPPLRPGAPPDRVRRRDSFHAAAEESRRERHQELRLRDHVVGLEAQAARAAASEAAAIAKQDRLELRAKKLRAQLDDVLREIDALPRWKTTPALREAVEAARSPRLRKEP</sequence>
<dbReference type="InterPro" id="IPR029063">
    <property type="entry name" value="SAM-dependent_MTases_sf"/>
</dbReference>
<dbReference type="SUPFAM" id="SSF53335">
    <property type="entry name" value="S-adenosyl-L-methionine-dependent methyltransferases"/>
    <property type="match status" value="1"/>
</dbReference>
<proteinExistence type="predicted"/>
<feature type="compositionally biased region" description="Basic and acidic residues" evidence="1">
    <location>
        <begin position="244"/>
        <end position="264"/>
    </location>
</feature>
<protein>
    <submittedName>
        <fullName evidence="2">Methyltransferase domain-containing protein</fullName>
    </submittedName>
</protein>
<feature type="region of interest" description="Disordered" evidence="1">
    <location>
        <begin position="228"/>
        <end position="264"/>
    </location>
</feature>
<dbReference type="RefSeq" id="WP_160877611.1">
    <property type="nucleotide sequence ID" value="NZ_WUEK01000005.1"/>
</dbReference>
<gene>
    <name evidence="2" type="ORF">GRQ65_09585</name>
</gene>
<evidence type="ECO:0000256" key="1">
    <source>
        <dbReference type="SAM" id="MobiDB-lite"/>
    </source>
</evidence>
<reference evidence="2 3" key="1">
    <citation type="submission" date="2019-12" db="EMBL/GenBank/DDBJ databases">
        <authorList>
            <person name="Kun Z."/>
        </authorList>
    </citation>
    <scope>NUCLEOTIDE SEQUENCE [LARGE SCALE GENOMIC DNA]</scope>
    <source>
        <strain evidence="2 3">YIM 123512</strain>
    </source>
</reference>
<accession>A0A6L7F0A5</accession>
<dbReference type="Pfam" id="PF13489">
    <property type="entry name" value="Methyltransf_23"/>
    <property type="match status" value="1"/>
</dbReference>
<organism evidence="2 3">
    <name type="scientific">Nocardioides flavescens</name>
    <dbReference type="NCBI Taxonomy" id="2691959"/>
    <lineage>
        <taxon>Bacteria</taxon>
        <taxon>Bacillati</taxon>
        <taxon>Actinomycetota</taxon>
        <taxon>Actinomycetes</taxon>
        <taxon>Propionibacteriales</taxon>
        <taxon>Nocardioidaceae</taxon>
        <taxon>Nocardioides</taxon>
    </lineage>
</organism>
<dbReference type="EMBL" id="WUEK01000005">
    <property type="protein sequence ID" value="MXG89801.1"/>
    <property type="molecule type" value="Genomic_DNA"/>
</dbReference>
<dbReference type="Gene3D" id="3.40.50.150">
    <property type="entry name" value="Vaccinia Virus protein VP39"/>
    <property type="match status" value="1"/>
</dbReference>
<keyword evidence="2" id="KW-0489">Methyltransferase</keyword>
<dbReference type="PANTHER" id="PTHR43861">
    <property type="entry name" value="TRANS-ACONITATE 2-METHYLTRANSFERASE-RELATED"/>
    <property type="match status" value="1"/>
</dbReference>
<name>A0A6L7F0A5_9ACTN</name>
<dbReference type="CDD" id="cd02440">
    <property type="entry name" value="AdoMet_MTases"/>
    <property type="match status" value="1"/>
</dbReference>
<dbReference type="GO" id="GO:0008168">
    <property type="term" value="F:methyltransferase activity"/>
    <property type="evidence" value="ECO:0007669"/>
    <property type="project" value="UniProtKB-KW"/>
</dbReference>
<comment type="caution">
    <text evidence="2">The sequence shown here is derived from an EMBL/GenBank/DDBJ whole genome shotgun (WGS) entry which is preliminary data.</text>
</comment>
<keyword evidence="2" id="KW-0808">Transferase</keyword>
<dbReference type="AlphaFoldDB" id="A0A6L7F0A5"/>
<keyword evidence="3" id="KW-1185">Reference proteome</keyword>
<feature type="compositionally biased region" description="Pro residues" evidence="1">
    <location>
        <begin position="233"/>
        <end position="242"/>
    </location>
</feature>
<evidence type="ECO:0000313" key="2">
    <source>
        <dbReference type="EMBL" id="MXG89801.1"/>
    </source>
</evidence>
<evidence type="ECO:0000313" key="3">
    <source>
        <dbReference type="Proteomes" id="UP000473325"/>
    </source>
</evidence>
<dbReference type="GO" id="GO:0032259">
    <property type="term" value="P:methylation"/>
    <property type="evidence" value="ECO:0007669"/>
    <property type="project" value="UniProtKB-KW"/>
</dbReference>